<evidence type="ECO:0008006" key="3">
    <source>
        <dbReference type="Google" id="ProtNLM"/>
    </source>
</evidence>
<dbReference type="Proteomes" id="UP001147700">
    <property type="component" value="Unassembled WGS sequence"/>
</dbReference>
<evidence type="ECO:0000313" key="2">
    <source>
        <dbReference type="Proteomes" id="UP001147700"/>
    </source>
</evidence>
<keyword evidence="2" id="KW-1185">Reference proteome</keyword>
<gene>
    <name evidence="1" type="ORF">OJ962_30495</name>
</gene>
<comment type="caution">
    <text evidence="1">The sequence shown here is derived from an EMBL/GenBank/DDBJ whole genome shotgun (WGS) entry which is preliminary data.</text>
</comment>
<organism evidence="1 2">
    <name type="scientific">Solirubrobacter deserti</name>
    <dbReference type="NCBI Taxonomy" id="2282478"/>
    <lineage>
        <taxon>Bacteria</taxon>
        <taxon>Bacillati</taxon>
        <taxon>Actinomycetota</taxon>
        <taxon>Thermoleophilia</taxon>
        <taxon>Solirubrobacterales</taxon>
        <taxon>Solirubrobacteraceae</taxon>
        <taxon>Solirubrobacter</taxon>
    </lineage>
</organism>
<accession>A0ABT4RTG2</accession>
<sequence length="233" mass="25267">MSVAAIERAVKRAVDLRGTVMLAAADNEDQWCAICAAVDGSLELRVGEPGGGWRHRGRRRSGEAWLRDHGFVHVVDAWAKPVGISYSARASSETLDHALREGLGVRADAELVEVLVHPGLIGDVDPPALEASHAAHIGFALRALAHVGRGKLSIEGGQPAETWAWAFVRDGEMILSPETPRDDDEWTVSLAESDVARAADELTALLHNQLNRDPRAPLFLSCMPLKPSERWPT</sequence>
<proteinExistence type="predicted"/>
<dbReference type="EMBL" id="JAPCID010000067">
    <property type="protein sequence ID" value="MDA0141862.1"/>
    <property type="molecule type" value="Genomic_DNA"/>
</dbReference>
<reference evidence="1" key="1">
    <citation type="submission" date="2022-10" db="EMBL/GenBank/DDBJ databases">
        <title>The WGS of Solirubrobacter sp. CPCC 204708.</title>
        <authorList>
            <person name="Jiang Z."/>
        </authorList>
    </citation>
    <scope>NUCLEOTIDE SEQUENCE</scope>
    <source>
        <strain evidence="1">CPCC 204708</strain>
    </source>
</reference>
<evidence type="ECO:0000313" key="1">
    <source>
        <dbReference type="EMBL" id="MDA0141862.1"/>
    </source>
</evidence>
<dbReference type="RefSeq" id="WP_202958403.1">
    <property type="nucleotide sequence ID" value="NZ_JAPCID010000067.1"/>
</dbReference>
<name>A0ABT4RTG2_9ACTN</name>
<protein>
    <recommendedName>
        <fullName evidence="3">Maleylpyruvate isomerase family mycothiol-dependent enzyme</fullName>
    </recommendedName>
</protein>